<dbReference type="AlphaFoldDB" id="A0A921UMI4"/>
<dbReference type="GO" id="GO:0140315">
    <property type="term" value="F:iron ion sequestering activity"/>
    <property type="evidence" value="ECO:0007669"/>
    <property type="project" value="UniProtKB-UniRule"/>
</dbReference>
<feature type="compositionally biased region" description="Basic residues" evidence="11">
    <location>
        <begin position="148"/>
        <end position="161"/>
    </location>
</feature>
<feature type="transmembrane region" description="Helical" evidence="10">
    <location>
        <begin position="21"/>
        <end position="41"/>
    </location>
</feature>
<dbReference type="GO" id="GO:0030026">
    <property type="term" value="P:intracellular manganese ion homeostasis"/>
    <property type="evidence" value="ECO:0007669"/>
    <property type="project" value="InterPro"/>
</dbReference>
<evidence type="ECO:0000256" key="1">
    <source>
        <dbReference type="ARBA" id="ARBA00004128"/>
    </source>
</evidence>
<keyword evidence="6 10" id="KW-1133">Transmembrane helix</keyword>
<feature type="region of interest" description="Disordered" evidence="11">
    <location>
        <begin position="135"/>
        <end position="161"/>
    </location>
</feature>
<comment type="function">
    <text evidence="10">Vacuolar Fe(2+) uptake transporter.</text>
</comment>
<feature type="region of interest" description="Disordered" evidence="11">
    <location>
        <begin position="87"/>
        <end position="109"/>
    </location>
</feature>
<evidence type="ECO:0000313" key="12">
    <source>
        <dbReference type="EMBL" id="KAG0534926.1"/>
    </source>
</evidence>
<reference evidence="12" key="1">
    <citation type="journal article" date="2019" name="BMC Genomics">
        <title>A new reference genome for Sorghum bicolor reveals high levels of sequence similarity between sweet and grain genotypes: implications for the genetics of sugar metabolism.</title>
        <authorList>
            <person name="Cooper E.A."/>
            <person name="Brenton Z.W."/>
            <person name="Flinn B.S."/>
            <person name="Jenkins J."/>
            <person name="Shu S."/>
            <person name="Flowers D."/>
            <person name="Luo F."/>
            <person name="Wang Y."/>
            <person name="Xia P."/>
            <person name="Barry K."/>
            <person name="Daum C."/>
            <person name="Lipzen A."/>
            <person name="Yoshinaga Y."/>
            <person name="Schmutz J."/>
            <person name="Saski C."/>
            <person name="Vermerris W."/>
            <person name="Kresovich S."/>
        </authorList>
    </citation>
    <scope>NUCLEOTIDE SEQUENCE</scope>
</reference>
<comment type="catalytic activity">
    <reaction evidence="9">
        <text>Fe(2+)(in) = Fe(2+)(out)</text>
        <dbReference type="Rhea" id="RHEA:28486"/>
        <dbReference type="ChEBI" id="CHEBI:29033"/>
    </reaction>
    <physiologicalReaction direction="left-to-right" evidence="9">
        <dbReference type="Rhea" id="RHEA:28487"/>
    </physiologicalReaction>
</comment>
<feature type="transmembrane region" description="Helical" evidence="10">
    <location>
        <begin position="170"/>
        <end position="191"/>
    </location>
</feature>
<dbReference type="PANTHER" id="PTHR31851">
    <property type="entry name" value="FE(2+)/MN(2+) TRANSPORTER PCL1"/>
    <property type="match status" value="1"/>
</dbReference>
<evidence type="ECO:0000256" key="8">
    <source>
        <dbReference type="ARBA" id="ARBA00023136"/>
    </source>
</evidence>
<evidence type="ECO:0000256" key="11">
    <source>
        <dbReference type="SAM" id="MobiDB-lite"/>
    </source>
</evidence>
<comment type="similarity">
    <text evidence="2 10">Belongs to the CCC1 family.</text>
</comment>
<dbReference type="Proteomes" id="UP000807115">
    <property type="component" value="Chromosome 4"/>
</dbReference>
<keyword evidence="3" id="KW-0410">Iron transport</keyword>
<evidence type="ECO:0000313" key="13">
    <source>
        <dbReference type="Proteomes" id="UP000807115"/>
    </source>
</evidence>
<comment type="subcellular location">
    <subcellularLocation>
        <location evidence="1 10">Vacuole membrane</location>
        <topology evidence="1 10">Multi-pass membrane protein</topology>
    </subcellularLocation>
</comment>
<keyword evidence="8 10" id="KW-0472">Membrane</keyword>
<protein>
    <recommendedName>
        <fullName evidence="10">Vacuolar iron transporter</fullName>
    </recommendedName>
</protein>
<dbReference type="Pfam" id="PF01988">
    <property type="entry name" value="VIT1"/>
    <property type="match status" value="1"/>
</dbReference>
<gene>
    <name evidence="12" type="ORF">BDA96_04G321900</name>
</gene>
<organism evidence="12 13">
    <name type="scientific">Sorghum bicolor</name>
    <name type="common">Sorghum</name>
    <name type="synonym">Sorghum vulgare</name>
    <dbReference type="NCBI Taxonomy" id="4558"/>
    <lineage>
        <taxon>Eukaryota</taxon>
        <taxon>Viridiplantae</taxon>
        <taxon>Streptophyta</taxon>
        <taxon>Embryophyta</taxon>
        <taxon>Tracheophyta</taxon>
        <taxon>Spermatophyta</taxon>
        <taxon>Magnoliopsida</taxon>
        <taxon>Liliopsida</taxon>
        <taxon>Poales</taxon>
        <taxon>Poaceae</taxon>
        <taxon>PACMAD clade</taxon>
        <taxon>Panicoideae</taxon>
        <taxon>Andropogonodae</taxon>
        <taxon>Andropogoneae</taxon>
        <taxon>Sorghinae</taxon>
        <taxon>Sorghum</taxon>
    </lineage>
</organism>
<evidence type="ECO:0000256" key="4">
    <source>
        <dbReference type="ARBA" id="ARBA00022554"/>
    </source>
</evidence>
<dbReference type="GO" id="GO:0005384">
    <property type="term" value="F:manganese ion transmembrane transporter activity"/>
    <property type="evidence" value="ECO:0007669"/>
    <property type="project" value="InterPro"/>
</dbReference>
<feature type="transmembrane region" description="Helical" evidence="10">
    <location>
        <begin position="53"/>
        <end position="70"/>
    </location>
</feature>
<proteinExistence type="inferred from homology"/>
<dbReference type="InterPro" id="IPR008217">
    <property type="entry name" value="Ccc1_fam"/>
</dbReference>
<evidence type="ECO:0000256" key="10">
    <source>
        <dbReference type="RuleBase" id="RU369115"/>
    </source>
</evidence>
<keyword evidence="4 10" id="KW-0926">Vacuole</keyword>
<evidence type="ECO:0000256" key="3">
    <source>
        <dbReference type="ARBA" id="ARBA00022496"/>
    </source>
</evidence>
<evidence type="ECO:0000256" key="5">
    <source>
        <dbReference type="ARBA" id="ARBA00022692"/>
    </source>
</evidence>
<accession>A0A921UMI4</accession>
<evidence type="ECO:0000256" key="7">
    <source>
        <dbReference type="ARBA" id="ARBA00023004"/>
    </source>
</evidence>
<dbReference type="GO" id="GO:0005774">
    <property type="term" value="C:vacuolar membrane"/>
    <property type="evidence" value="ECO:0007669"/>
    <property type="project" value="UniProtKB-SubCell"/>
</dbReference>
<keyword evidence="7" id="KW-0408">Iron</keyword>
<dbReference type="GO" id="GO:0005381">
    <property type="term" value="F:iron ion transmembrane transporter activity"/>
    <property type="evidence" value="ECO:0007669"/>
    <property type="project" value="UniProtKB-UniRule"/>
</dbReference>
<evidence type="ECO:0000256" key="6">
    <source>
        <dbReference type="ARBA" id="ARBA00022989"/>
    </source>
</evidence>
<dbReference type="EMBL" id="CM027683">
    <property type="protein sequence ID" value="KAG0534926.1"/>
    <property type="molecule type" value="Genomic_DNA"/>
</dbReference>
<evidence type="ECO:0000256" key="2">
    <source>
        <dbReference type="ARBA" id="ARBA00007049"/>
    </source>
</evidence>
<evidence type="ECO:0000256" key="9">
    <source>
        <dbReference type="ARBA" id="ARBA00044464"/>
    </source>
</evidence>
<comment type="caution">
    <text evidence="10">Lacks conserved residue(s) required for the propagation of feature annotation.</text>
</comment>
<sequence length="198" mass="20742">MNRRVARTSDIDPKTVARAQWLRAAVLGANDGLVSVAFLMIGVGAVNDGAREMLVSGLAGLVAGACSMAIDEFMSVHAQYDIQVAHSERGGSDDSNSSEGVDKGESLPTPTKAVASSALAFTVGAALPLLLGGQGRGGVRGQQPGPSRVRRGGRVPGRRQRRPLRAPRVLLGRWLAMADTFGILRLFSLAFKTHVVSA</sequence>
<keyword evidence="5 10" id="KW-0812">Transmembrane</keyword>
<keyword evidence="10" id="KW-0406">Ion transport</keyword>
<comment type="caution">
    <text evidence="12">The sequence shown here is derived from an EMBL/GenBank/DDBJ whole genome shotgun (WGS) entry which is preliminary data.</text>
</comment>
<keyword evidence="10" id="KW-0813">Transport</keyword>
<name>A0A921UMI4_SORBI</name>
<reference evidence="12" key="2">
    <citation type="submission" date="2020-10" db="EMBL/GenBank/DDBJ databases">
        <authorList>
            <person name="Cooper E.A."/>
            <person name="Brenton Z.W."/>
            <person name="Flinn B.S."/>
            <person name="Jenkins J."/>
            <person name="Shu S."/>
            <person name="Flowers D."/>
            <person name="Luo F."/>
            <person name="Wang Y."/>
            <person name="Xia P."/>
            <person name="Barry K."/>
            <person name="Daum C."/>
            <person name="Lipzen A."/>
            <person name="Yoshinaga Y."/>
            <person name="Schmutz J."/>
            <person name="Saski C."/>
            <person name="Vermerris W."/>
            <person name="Kresovich S."/>
        </authorList>
    </citation>
    <scope>NUCLEOTIDE SEQUENCE</scope>
</reference>